<organism evidence="2 3">
    <name type="scientific">Zosterops borbonicus</name>
    <dbReference type="NCBI Taxonomy" id="364589"/>
    <lineage>
        <taxon>Eukaryota</taxon>
        <taxon>Metazoa</taxon>
        <taxon>Chordata</taxon>
        <taxon>Craniata</taxon>
        <taxon>Vertebrata</taxon>
        <taxon>Euteleostomi</taxon>
        <taxon>Archelosauria</taxon>
        <taxon>Archosauria</taxon>
        <taxon>Dinosauria</taxon>
        <taxon>Saurischia</taxon>
        <taxon>Theropoda</taxon>
        <taxon>Coelurosauria</taxon>
        <taxon>Aves</taxon>
        <taxon>Neognathae</taxon>
        <taxon>Neoaves</taxon>
        <taxon>Telluraves</taxon>
        <taxon>Australaves</taxon>
        <taxon>Passeriformes</taxon>
        <taxon>Sylvioidea</taxon>
        <taxon>Zosteropidae</taxon>
        <taxon>Zosterops</taxon>
    </lineage>
</organism>
<sequence>RKGLSITLVTQYDIHLVHAIEEEIKLKLQEFSVEEQLVLDILTQVNVTRRECEIELEGMDFDEKKEINKRKQMILEGKDPDLEMRRKAELAKIRRKNKECKEKVQQNLQRRKQLQLQRKMHKRMERRRKKMEKEKEEKEEKEEEQ</sequence>
<dbReference type="OrthoDB" id="10261904at2759"/>
<evidence type="ECO:0000256" key="1">
    <source>
        <dbReference type="SAM" id="MobiDB-lite"/>
    </source>
</evidence>
<reference evidence="2" key="1">
    <citation type="submission" date="2019-04" db="EMBL/GenBank/DDBJ databases">
        <title>Genome assembly of Zosterops borbonicus 15179.</title>
        <authorList>
            <person name="Leroy T."/>
            <person name="Anselmetti Y."/>
            <person name="Tilak M.-K."/>
            <person name="Nabholz B."/>
        </authorList>
    </citation>
    <scope>NUCLEOTIDE SEQUENCE</scope>
    <source>
        <strain evidence="2">HGM_15179</strain>
        <tissue evidence="2">Muscle</tissue>
    </source>
</reference>
<proteinExistence type="predicted"/>
<evidence type="ECO:0000313" key="2">
    <source>
        <dbReference type="EMBL" id="TRZ06793.1"/>
    </source>
</evidence>
<dbReference type="AlphaFoldDB" id="A0A8K1D9E9"/>
<feature type="region of interest" description="Disordered" evidence="1">
    <location>
        <begin position="98"/>
        <end position="145"/>
    </location>
</feature>
<name>A0A8K1D9E9_9PASS</name>
<keyword evidence="3" id="KW-1185">Reference proteome</keyword>
<gene>
    <name evidence="2" type="ORF">HGM15179_020314</name>
</gene>
<protein>
    <submittedName>
        <fullName evidence="2">Uncharacterized protein</fullName>
    </submittedName>
</protein>
<comment type="caution">
    <text evidence="2">The sequence shown here is derived from an EMBL/GenBank/DDBJ whole genome shotgun (WGS) entry which is preliminary data.</text>
</comment>
<feature type="non-terminal residue" evidence="2">
    <location>
        <position position="145"/>
    </location>
</feature>
<dbReference type="Proteomes" id="UP000796761">
    <property type="component" value="Unassembled WGS sequence"/>
</dbReference>
<dbReference type="EMBL" id="SWJQ01002177">
    <property type="protein sequence ID" value="TRZ06793.1"/>
    <property type="molecule type" value="Genomic_DNA"/>
</dbReference>
<evidence type="ECO:0000313" key="3">
    <source>
        <dbReference type="Proteomes" id="UP000796761"/>
    </source>
</evidence>
<accession>A0A8K1D9E9</accession>
<feature type="compositionally biased region" description="Basic residues" evidence="1">
    <location>
        <begin position="109"/>
        <end position="130"/>
    </location>
</feature>